<organism evidence="4">
    <name type="scientific">Phaeodactylum tricornutum</name>
    <name type="common">Diatom</name>
    <dbReference type="NCBI Taxonomy" id="2850"/>
    <lineage>
        <taxon>Eukaryota</taxon>
        <taxon>Sar</taxon>
        <taxon>Stramenopiles</taxon>
        <taxon>Ochrophyta</taxon>
        <taxon>Bacillariophyta</taxon>
        <taxon>Bacillariophyceae</taxon>
        <taxon>Bacillariophycidae</taxon>
        <taxon>Naviculales</taxon>
        <taxon>Phaeodactylaceae</taxon>
        <taxon>Phaeodactylum</taxon>
    </lineage>
</organism>
<dbReference type="GO" id="GO:0005509">
    <property type="term" value="F:calcium ion binding"/>
    <property type="evidence" value="ECO:0007669"/>
    <property type="project" value="InterPro"/>
</dbReference>
<keyword evidence="1" id="KW-0106">Calcium</keyword>
<feature type="domain" description="EF-hand" evidence="3">
    <location>
        <begin position="155"/>
        <end position="190"/>
    </location>
</feature>
<reference evidence="5" key="3">
    <citation type="submission" date="2022-02" db="EMBL/GenBank/DDBJ databases">
        <authorList>
            <person name="Giguere J D."/>
        </authorList>
    </citation>
    <scope>NUCLEOTIDE SEQUENCE</scope>
    <source>
        <strain evidence="5">CCAP 1055/1</strain>
    </source>
</reference>
<dbReference type="AlphaFoldDB" id="B6RD08"/>
<reference evidence="4" key="1">
    <citation type="submission" date="2007-05" db="EMBL/GenBank/DDBJ databases">
        <authorList>
            <person name="Chung C.-C."/>
            <person name="Hwang S.-P.L."/>
            <person name="Chang J."/>
        </authorList>
    </citation>
    <scope>NUCLEOTIDE SEQUENCE</scope>
</reference>
<proteinExistence type="evidence at transcript level"/>
<feature type="chain" id="PRO_5036279568" evidence="2">
    <location>
        <begin position="19"/>
        <end position="244"/>
    </location>
</feature>
<evidence type="ECO:0000313" key="4">
    <source>
        <dbReference type="EMBL" id="ABU86413.1"/>
    </source>
</evidence>
<gene>
    <name evidence="5" type="ORF">PTTT1_LOCUS18539</name>
</gene>
<dbReference type="HOGENOM" id="CLU_1139887_0_0_1"/>
<evidence type="ECO:0000259" key="3">
    <source>
        <dbReference type="PROSITE" id="PS50222"/>
    </source>
</evidence>
<dbReference type="EMBL" id="OU594957">
    <property type="protein sequence ID" value="CAG9282096.1"/>
    <property type="molecule type" value="Genomic_DNA"/>
</dbReference>
<accession>B6RD08</accession>
<dbReference type="InterPro" id="IPR018247">
    <property type="entry name" value="EF_Hand_1_Ca_BS"/>
</dbReference>
<dbReference type="PROSITE" id="PS50222">
    <property type="entry name" value="EF_HAND_2"/>
    <property type="match status" value="2"/>
</dbReference>
<evidence type="ECO:0000256" key="1">
    <source>
        <dbReference type="ARBA" id="ARBA00022837"/>
    </source>
</evidence>
<dbReference type="PANTHER" id="PTHR35709:SF1">
    <property type="entry name" value="PROTEIN PROTON GRADIENT REGULATION 5, CHLOROPLASTIC"/>
    <property type="match status" value="1"/>
</dbReference>
<dbReference type="InterPro" id="IPR011992">
    <property type="entry name" value="EF-hand-dom_pair"/>
</dbReference>
<dbReference type="GO" id="GO:0009644">
    <property type="term" value="P:response to high light intensity"/>
    <property type="evidence" value="ECO:0007669"/>
    <property type="project" value="InterPro"/>
</dbReference>
<evidence type="ECO:0000256" key="2">
    <source>
        <dbReference type="SAM" id="SignalP"/>
    </source>
</evidence>
<dbReference type="Pfam" id="PF13499">
    <property type="entry name" value="EF-hand_7"/>
    <property type="match status" value="1"/>
</dbReference>
<dbReference type="SUPFAM" id="SSF47473">
    <property type="entry name" value="EF-hand"/>
    <property type="match status" value="1"/>
</dbReference>
<reference evidence="4" key="2">
    <citation type="journal article" date="2008" name="Appl. Environ. Microbiol.">
        <title>Nitric oxide as a signaling factor to upregulate the death-specific protein in a marine diatom, Skeletonema costatum, during blockage of electron flow in photosynthesis.</title>
        <authorList>
            <person name="Chung C.C."/>
            <person name="Hwang S.P."/>
            <person name="Chang J."/>
        </authorList>
    </citation>
    <scope>NUCLEOTIDE SEQUENCE</scope>
</reference>
<dbReference type="Gene3D" id="1.10.238.10">
    <property type="entry name" value="EF-hand"/>
    <property type="match status" value="1"/>
</dbReference>
<dbReference type="GO" id="GO:0009773">
    <property type="term" value="P:photosynthetic electron transport in photosystem I"/>
    <property type="evidence" value="ECO:0007669"/>
    <property type="project" value="InterPro"/>
</dbReference>
<name>B6RD08_PHATR</name>
<sequence length="244" mass="26585">MAKLTSIALCAMLTSSSAFTPTFSSPKQYTCLRMSDLPRQAIPDSIYMQIAMEIPSKNGHTATGFPNLQEQVIPQQVHPVESDRVSLSAQALRQKSKPTLPKKMTAKHGDGLFSPLVKLFKAALGDDRLNKIRAKAIATHSEVIASFVETAESASGEAVLDTLFALSDKNGDGHIDEGELKEALRTLGFAWIEEKQAKGILSRADKDKKGYITKDEWKAEAPKTLRTNLTKLAKKNGGDLGFLV</sequence>
<dbReference type="PROSITE" id="PS00018">
    <property type="entry name" value="EF_HAND_1"/>
    <property type="match status" value="1"/>
</dbReference>
<protein>
    <submittedName>
        <fullName evidence="4">Death-specific protein</fullName>
    </submittedName>
</protein>
<feature type="signal peptide" evidence="2">
    <location>
        <begin position="1"/>
        <end position="18"/>
    </location>
</feature>
<keyword evidence="2" id="KW-0732">Signal</keyword>
<dbReference type="EMBL" id="EF590270">
    <property type="protein sequence ID" value="ABU86413.1"/>
    <property type="molecule type" value="mRNA"/>
</dbReference>
<dbReference type="InterPro" id="IPR002048">
    <property type="entry name" value="EF_hand_dom"/>
</dbReference>
<dbReference type="Proteomes" id="UP000836788">
    <property type="component" value="Chromosome 16"/>
</dbReference>
<feature type="domain" description="EF-hand" evidence="3">
    <location>
        <begin position="192"/>
        <end position="227"/>
    </location>
</feature>
<dbReference type="PANTHER" id="PTHR35709">
    <property type="entry name" value="PROTEIN PROTON GRADIENT REGULATION 5, CHLOROPLASTIC"/>
    <property type="match status" value="1"/>
</dbReference>
<dbReference type="InterPro" id="IPR037497">
    <property type="entry name" value="PGR5"/>
</dbReference>
<evidence type="ECO:0000313" key="5">
    <source>
        <dbReference type="EMBL" id="CAG9282096.1"/>
    </source>
</evidence>
<dbReference type="SMART" id="SM00054">
    <property type="entry name" value="EFh"/>
    <property type="match status" value="2"/>
</dbReference>
<dbReference type="CDD" id="cd00051">
    <property type="entry name" value="EFh"/>
    <property type="match status" value="1"/>
</dbReference>